<dbReference type="EC" id="6.3.3.2" evidence="4"/>
<comment type="cofactor">
    <cofactor evidence="4">
        <name>Mg(2+)</name>
        <dbReference type="ChEBI" id="CHEBI:18420"/>
    </cofactor>
</comment>
<comment type="catalytic activity">
    <reaction evidence="4">
        <text>(6S)-5-formyl-5,6,7,8-tetrahydrofolate + ATP = (6R)-5,10-methenyltetrahydrofolate + ADP + phosphate</text>
        <dbReference type="Rhea" id="RHEA:10488"/>
        <dbReference type="ChEBI" id="CHEBI:30616"/>
        <dbReference type="ChEBI" id="CHEBI:43474"/>
        <dbReference type="ChEBI" id="CHEBI:57455"/>
        <dbReference type="ChEBI" id="CHEBI:57457"/>
        <dbReference type="ChEBI" id="CHEBI:456216"/>
        <dbReference type="EC" id="6.3.3.2"/>
    </reaction>
</comment>
<dbReference type="PANTHER" id="PTHR23407:SF1">
    <property type="entry name" value="5-FORMYLTETRAHYDROFOLATE CYCLO-LIGASE"/>
    <property type="match status" value="1"/>
</dbReference>
<organism evidence="5 6">
    <name type="scientific">Hyphococcus lacteus</name>
    <dbReference type="NCBI Taxonomy" id="3143536"/>
    <lineage>
        <taxon>Bacteria</taxon>
        <taxon>Pseudomonadati</taxon>
        <taxon>Pseudomonadota</taxon>
        <taxon>Alphaproteobacteria</taxon>
        <taxon>Parvularculales</taxon>
        <taxon>Parvularculaceae</taxon>
        <taxon>Hyphococcus</taxon>
    </lineage>
</organism>
<evidence type="ECO:0000256" key="3">
    <source>
        <dbReference type="ARBA" id="ARBA00022840"/>
    </source>
</evidence>
<keyword evidence="4" id="KW-0460">Magnesium</keyword>
<keyword evidence="5" id="KW-0436">Ligase</keyword>
<accession>A0ABV3Z1A4</accession>
<keyword evidence="4" id="KW-0479">Metal-binding</keyword>
<dbReference type="Pfam" id="PF01812">
    <property type="entry name" value="5-FTHF_cyc-lig"/>
    <property type="match status" value="1"/>
</dbReference>
<gene>
    <name evidence="5" type="ORF">ABFZ84_03230</name>
</gene>
<evidence type="ECO:0000256" key="4">
    <source>
        <dbReference type="RuleBase" id="RU361279"/>
    </source>
</evidence>
<evidence type="ECO:0000313" key="6">
    <source>
        <dbReference type="Proteomes" id="UP001560685"/>
    </source>
</evidence>
<name>A0ABV3Z1A4_9PROT</name>
<evidence type="ECO:0000313" key="5">
    <source>
        <dbReference type="EMBL" id="MEX6632550.1"/>
    </source>
</evidence>
<reference evidence="5 6" key="1">
    <citation type="submission" date="2024-05" db="EMBL/GenBank/DDBJ databases">
        <title>Three bacterial strains, DH-69, EH-24, and ECK-19 isolated from coastal sediments.</title>
        <authorList>
            <person name="Ye Y.-Q."/>
            <person name="Du Z.-J."/>
        </authorList>
    </citation>
    <scope>NUCLEOTIDE SEQUENCE [LARGE SCALE GENOMIC DNA]</scope>
    <source>
        <strain evidence="5 6">ECK-19</strain>
    </source>
</reference>
<dbReference type="Proteomes" id="UP001560685">
    <property type="component" value="Unassembled WGS sequence"/>
</dbReference>
<evidence type="ECO:0000256" key="2">
    <source>
        <dbReference type="ARBA" id="ARBA00022741"/>
    </source>
</evidence>
<comment type="similarity">
    <text evidence="1 4">Belongs to the 5-formyltetrahydrofolate cyclo-ligase family.</text>
</comment>
<keyword evidence="6" id="KW-1185">Reference proteome</keyword>
<dbReference type="EMBL" id="JBEHZE010000001">
    <property type="protein sequence ID" value="MEX6632550.1"/>
    <property type="molecule type" value="Genomic_DNA"/>
</dbReference>
<dbReference type="NCBIfam" id="TIGR02727">
    <property type="entry name" value="MTHFS_bact"/>
    <property type="match status" value="1"/>
</dbReference>
<dbReference type="PIRSF" id="PIRSF006806">
    <property type="entry name" value="FTHF_cligase"/>
    <property type="match status" value="1"/>
</dbReference>
<protein>
    <recommendedName>
        <fullName evidence="4">5-formyltetrahydrofolate cyclo-ligase</fullName>
        <ecNumber evidence="4">6.3.3.2</ecNumber>
    </recommendedName>
</protein>
<keyword evidence="3 4" id="KW-0067">ATP-binding</keyword>
<dbReference type="Gene3D" id="3.40.50.10420">
    <property type="entry name" value="NagB/RpiA/CoA transferase-like"/>
    <property type="match status" value="1"/>
</dbReference>
<evidence type="ECO:0000256" key="1">
    <source>
        <dbReference type="ARBA" id="ARBA00010638"/>
    </source>
</evidence>
<keyword evidence="2 4" id="KW-0547">Nucleotide-binding</keyword>
<dbReference type="GO" id="GO:0030272">
    <property type="term" value="F:5-formyltetrahydrofolate cyclo-ligase activity"/>
    <property type="evidence" value="ECO:0007669"/>
    <property type="project" value="UniProtKB-EC"/>
</dbReference>
<dbReference type="InterPro" id="IPR024185">
    <property type="entry name" value="FTHF_cligase-like_sf"/>
</dbReference>
<dbReference type="RefSeq" id="WP_369312473.1">
    <property type="nucleotide sequence ID" value="NZ_JBEHZE010000001.1"/>
</dbReference>
<sequence length="194" mass="21269">MLPPIAPFNNPKTVLRERMKGERRAAARKRPDAAEHAASAFMRAIDRREDTIVSLYYPIKGELDTEPLVSALIEEGTRVVMPVVTKKKAPLIFRAYMPGEDLVTGPYGELTPAAGAPEATPDILVMPLLAFTREGGRLGYGGGYYDRTLEALRKQGNPLAVGYAYGEQEVDAIPLSPLDQALDWIVTERGAIRC</sequence>
<comment type="caution">
    <text evidence="5">The sequence shown here is derived from an EMBL/GenBank/DDBJ whole genome shotgun (WGS) entry which is preliminary data.</text>
</comment>
<dbReference type="PANTHER" id="PTHR23407">
    <property type="entry name" value="ATPASE INHIBITOR/5-FORMYLTETRAHYDROFOLATE CYCLO-LIGASE"/>
    <property type="match status" value="1"/>
</dbReference>
<dbReference type="InterPro" id="IPR037171">
    <property type="entry name" value="NagB/RpiA_transferase-like"/>
</dbReference>
<dbReference type="SUPFAM" id="SSF100950">
    <property type="entry name" value="NagB/RpiA/CoA transferase-like"/>
    <property type="match status" value="1"/>
</dbReference>
<proteinExistence type="inferred from homology"/>
<dbReference type="InterPro" id="IPR002698">
    <property type="entry name" value="FTHF_cligase"/>
</dbReference>